<keyword evidence="14" id="KW-0449">Lipoprotein</keyword>
<evidence type="ECO:0000256" key="15">
    <source>
        <dbReference type="SAM" id="SignalP"/>
    </source>
</evidence>
<protein>
    <recommendedName>
        <fullName evidence="20">Sugar transporter</fullName>
    </recommendedName>
</protein>
<evidence type="ECO:0000256" key="5">
    <source>
        <dbReference type="ARBA" id="ARBA00022597"/>
    </source>
</evidence>
<dbReference type="GO" id="GO:0006811">
    <property type="term" value="P:monoatomic ion transport"/>
    <property type="evidence" value="ECO:0007669"/>
    <property type="project" value="UniProtKB-KW"/>
</dbReference>
<evidence type="ECO:0000256" key="13">
    <source>
        <dbReference type="ARBA" id="ARBA00023237"/>
    </source>
</evidence>
<evidence type="ECO:0000256" key="4">
    <source>
        <dbReference type="ARBA" id="ARBA00022452"/>
    </source>
</evidence>
<comment type="similarity">
    <text evidence="2">Belongs to the BexD/CtrA/VexA family.</text>
</comment>
<evidence type="ECO:0000259" key="16">
    <source>
        <dbReference type="Pfam" id="PF02563"/>
    </source>
</evidence>
<dbReference type="EMBL" id="CP022990">
    <property type="protein sequence ID" value="ASW01794.1"/>
    <property type="molecule type" value="Genomic_DNA"/>
</dbReference>
<accession>A0A248VRW4</accession>
<keyword evidence="4" id="KW-1134">Transmembrane beta strand</keyword>
<keyword evidence="8" id="KW-0625">Polysaccharide transport</keyword>
<feature type="chain" id="PRO_5013145865" description="Sugar transporter" evidence="15">
    <location>
        <begin position="28"/>
        <end position="389"/>
    </location>
</feature>
<evidence type="ECO:0000256" key="8">
    <source>
        <dbReference type="ARBA" id="ARBA00023047"/>
    </source>
</evidence>
<dbReference type="GO" id="GO:0009279">
    <property type="term" value="C:cell outer membrane"/>
    <property type="evidence" value="ECO:0007669"/>
    <property type="project" value="UniProtKB-SubCell"/>
</dbReference>
<evidence type="ECO:0008006" key="20">
    <source>
        <dbReference type="Google" id="ProtNLM"/>
    </source>
</evidence>
<dbReference type="KEGG" id="parb:CJU94_26995"/>
<evidence type="ECO:0000256" key="6">
    <source>
        <dbReference type="ARBA" id="ARBA00022692"/>
    </source>
</evidence>
<dbReference type="Pfam" id="PF02563">
    <property type="entry name" value="Poly_export"/>
    <property type="match status" value="1"/>
</dbReference>
<feature type="domain" description="SLBB" evidence="17">
    <location>
        <begin position="188"/>
        <end position="267"/>
    </location>
</feature>
<sequence length="389" mass="41587">MANHILCYTKLLFVSLTVCLLNACAFAPGMKYEANVPSENGRPTITPTVVEITPSLVTQIQAESAASSADTYEQLIGKPVPYRVGPGDVLSIIVWDHPELVIPNLTYVSGDVQNSTGLQGLTPRAGLTSPTAPGFTVSEDGYIQFPYVGHFKVAGESLIEIQSRLASALNEYVHRPQITVGMAAYRSKRIFVEGQVAQPGAQPLTSIPMSILEAIAGASGITPGVGDESKVQLVRAGRVYNLNLPELISQGVDLAHLYLADHDIVRVQPQAYNQVFVAGEVMKQTAVPLHDGRLTLNEAIAAANGINQNLANASAIYVIRATADPVRPEVFHLDGSSPVSLSLAEHFNLRPKDLVYVDSPGLVRWSRVITLLVPSTQGLYFGRAAGAGL</sequence>
<keyword evidence="10" id="KW-0626">Porin</keyword>
<keyword evidence="11" id="KW-0472">Membrane</keyword>
<reference evidence="18 19" key="1">
    <citation type="submission" date="2017-08" db="EMBL/GenBank/DDBJ databases">
        <title>Identification and genetic characteristics of simultaneous BTEX- and naphthalene-degrading Paraburkholderia sp. BN5 isolated from petroleum-contaminated soil.</title>
        <authorList>
            <person name="Lee Y."/>
            <person name="Jeon C.O."/>
        </authorList>
    </citation>
    <scope>NUCLEOTIDE SEQUENCE [LARGE SCALE GENOMIC DNA]</scope>
    <source>
        <strain evidence="18 19">BN5</strain>
    </source>
</reference>
<dbReference type="Gene3D" id="3.10.560.10">
    <property type="entry name" value="Outer membrane lipoprotein wza domain like"/>
    <property type="match status" value="2"/>
</dbReference>
<feature type="domain" description="SLBB" evidence="17">
    <location>
        <begin position="274"/>
        <end position="357"/>
    </location>
</feature>
<evidence type="ECO:0000256" key="14">
    <source>
        <dbReference type="ARBA" id="ARBA00023288"/>
    </source>
</evidence>
<keyword evidence="3" id="KW-0813">Transport</keyword>
<evidence type="ECO:0000256" key="12">
    <source>
        <dbReference type="ARBA" id="ARBA00023139"/>
    </source>
</evidence>
<evidence type="ECO:0000256" key="11">
    <source>
        <dbReference type="ARBA" id="ARBA00023136"/>
    </source>
</evidence>
<evidence type="ECO:0000256" key="3">
    <source>
        <dbReference type="ARBA" id="ARBA00022448"/>
    </source>
</evidence>
<keyword evidence="12" id="KW-0564">Palmitate</keyword>
<evidence type="ECO:0000256" key="9">
    <source>
        <dbReference type="ARBA" id="ARBA00023065"/>
    </source>
</evidence>
<keyword evidence="5" id="KW-0762">Sugar transport</keyword>
<name>A0A248VRW4_9BURK</name>
<dbReference type="InterPro" id="IPR054765">
    <property type="entry name" value="SLBB_dom"/>
</dbReference>
<dbReference type="Proteomes" id="UP000215158">
    <property type="component" value="Chromosome 2"/>
</dbReference>
<organism evidence="18 19">
    <name type="scientific">Paraburkholderia aromaticivorans</name>
    <dbReference type="NCBI Taxonomy" id="2026199"/>
    <lineage>
        <taxon>Bacteria</taxon>
        <taxon>Pseudomonadati</taxon>
        <taxon>Pseudomonadota</taxon>
        <taxon>Betaproteobacteria</taxon>
        <taxon>Burkholderiales</taxon>
        <taxon>Burkholderiaceae</taxon>
        <taxon>Paraburkholderia</taxon>
    </lineage>
</organism>
<keyword evidence="7 15" id="KW-0732">Signal</keyword>
<keyword evidence="19" id="KW-1185">Reference proteome</keyword>
<evidence type="ECO:0000256" key="2">
    <source>
        <dbReference type="ARBA" id="ARBA00009450"/>
    </source>
</evidence>
<evidence type="ECO:0000256" key="7">
    <source>
        <dbReference type="ARBA" id="ARBA00022729"/>
    </source>
</evidence>
<evidence type="ECO:0000256" key="1">
    <source>
        <dbReference type="ARBA" id="ARBA00004571"/>
    </source>
</evidence>
<feature type="domain" description="Polysaccharide export protein N-terminal" evidence="16">
    <location>
        <begin position="80"/>
        <end position="182"/>
    </location>
</feature>
<evidence type="ECO:0000313" key="18">
    <source>
        <dbReference type="EMBL" id="ASW01794.1"/>
    </source>
</evidence>
<keyword evidence="9" id="KW-0406">Ion transport</keyword>
<dbReference type="GO" id="GO:0015159">
    <property type="term" value="F:polysaccharide transmembrane transporter activity"/>
    <property type="evidence" value="ECO:0007669"/>
    <property type="project" value="InterPro"/>
</dbReference>
<dbReference type="PANTHER" id="PTHR33619">
    <property type="entry name" value="POLYSACCHARIDE EXPORT PROTEIN GFCE-RELATED"/>
    <property type="match status" value="1"/>
</dbReference>
<proteinExistence type="inferred from homology"/>
<dbReference type="InterPro" id="IPR003715">
    <property type="entry name" value="Poly_export_N"/>
</dbReference>
<dbReference type="Pfam" id="PF22461">
    <property type="entry name" value="SLBB_2"/>
    <property type="match status" value="2"/>
</dbReference>
<dbReference type="RefSeq" id="WP_095421687.1">
    <property type="nucleotide sequence ID" value="NZ_CP022990.1"/>
</dbReference>
<evidence type="ECO:0000259" key="17">
    <source>
        <dbReference type="Pfam" id="PF22461"/>
    </source>
</evidence>
<comment type="subcellular location">
    <subcellularLocation>
        <location evidence="1">Cell outer membrane</location>
        <topology evidence="1">Multi-pass membrane protein</topology>
    </subcellularLocation>
</comment>
<keyword evidence="13" id="KW-0998">Cell outer membrane</keyword>
<evidence type="ECO:0000256" key="10">
    <source>
        <dbReference type="ARBA" id="ARBA00023114"/>
    </source>
</evidence>
<keyword evidence="6" id="KW-0812">Transmembrane</keyword>
<gene>
    <name evidence="18" type="ORF">CJU94_26995</name>
</gene>
<dbReference type="PANTHER" id="PTHR33619:SF3">
    <property type="entry name" value="POLYSACCHARIDE EXPORT PROTEIN GFCE-RELATED"/>
    <property type="match status" value="1"/>
</dbReference>
<evidence type="ECO:0000313" key="19">
    <source>
        <dbReference type="Proteomes" id="UP000215158"/>
    </source>
</evidence>
<feature type="signal peptide" evidence="15">
    <location>
        <begin position="1"/>
        <end position="27"/>
    </location>
</feature>
<dbReference type="GO" id="GO:0046930">
    <property type="term" value="C:pore complex"/>
    <property type="evidence" value="ECO:0007669"/>
    <property type="project" value="UniProtKB-KW"/>
</dbReference>
<dbReference type="Gene3D" id="3.30.1950.10">
    <property type="entry name" value="wza like domain"/>
    <property type="match status" value="1"/>
</dbReference>
<dbReference type="OrthoDB" id="9815244at2"/>
<dbReference type="GO" id="GO:0015288">
    <property type="term" value="F:porin activity"/>
    <property type="evidence" value="ECO:0007669"/>
    <property type="project" value="UniProtKB-KW"/>
</dbReference>
<dbReference type="InterPro" id="IPR049712">
    <property type="entry name" value="Poly_export"/>
</dbReference>
<dbReference type="AlphaFoldDB" id="A0A248VRW4"/>